<dbReference type="RefSeq" id="WP_060240838.1">
    <property type="nucleotide sequence ID" value="NZ_LPJR01000024.1"/>
</dbReference>
<sequence length="128" mass="12645">MKMRHGIRAALGVAVAAVSIGAGAQSGASAGMPASAPAGVGRAASAGMSAKAVRQANRALRRKVYAALARHKEIDAGSISVTAKGGAITLNGTVAEASQIETVEQVATDVAGVTSVTNRLAVQRPLGQ</sequence>
<keyword evidence="1" id="KW-0732">Signal</keyword>
<dbReference type="Pfam" id="PF04972">
    <property type="entry name" value="BON"/>
    <property type="match status" value="1"/>
</dbReference>
<evidence type="ECO:0000313" key="3">
    <source>
        <dbReference type="EMBL" id="KWF31328.1"/>
    </source>
</evidence>
<evidence type="ECO:0000313" key="4">
    <source>
        <dbReference type="Proteomes" id="UP000062912"/>
    </source>
</evidence>
<dbReference type="PROSITE" id="PS50914">
    <property type="entry name" value="BON"/>
    <property type="match status" value="1"/>
</dbReference>
<reference evidence="3 4" key="1">
    <citation type="submission" date="2015-11" db="EMBL/GenBank/DDBJ databases">
        <title>Expanding the genomic diversity of Burkholderia species for the development of highly accurate diagnostics.</title>
        <authorList>
            <person name="Sahl J."/>
            <person name="Keim P."/>
            <person name="Wagner D."/>
        </authorList>
    </citation>
    <scope>NUCLEOTIDE SEQUENCE [LARGE SCALE GENOMIC DNA]</scope>
    <source>
        <strain evidence="3 4">MSMB368WGS</strain>
    </source>
</reference>
<evidence type="ECO:0000256" key="1">
    <source>
        <dbReference type="SAM" id="SignalP"/>
    </source>
</evidence>
<dbReference type="InterPro" id="IPR007055">
    <property type="entry name" value="BON_dom"/>
</dbReference>
<dbReference type="AlphaFoldDB" id="A0A132EK00"/>
<feature type="signal peptide" evidence="1">
    <location>
        <begin position="1"/>
        <end position="24"/>
    </location>
</feature>
<feature type="chain" id="PRO_5007290875" description="BON domain-containing protein" evidence="1">
    <location>
        <begin position="25"/>
        <end position="128"/>
    </location>
</feature>
<gene>
    <name evidence="3" type="ORF">WT56_11500</name>
</gene>
<feature type="domain" description="BON" evidence="2">
    <location>
        <begin position="56"/>
        <end position="124"/>
    </location>
</feature>
<dbReference type="InterPro" id="IPR051686">
    <property type="entry name" value="Lipoprotein_DolP"/>
</dbReference>
<dbReference type="PANTHER" id="PTHR34606:SF15">
    <property type="entry name" value="BON DOMAIN-CONTAINING PROTEIN"/>
    <property type="match status" value="1"/>
</dbReference>
<dbReference type="PANTHER" id="PTHR34606">
    <property type="entry name" value="BON DOMAIN-CONTAINING PROTEIN"/>
    <property type="match status" value="1"/>
</dbReference>
<accession>A0A132EK00</accession>
<proteinExistence type="predicted"/>
<comment type="caution">
    <text evidence="3">The sequence shown here is derived from an EMBL/GenBank/DDBJ whole genome shotgun (WGS) entry which is preliminary data.</text>
</comment>
<organism evidence="3 4">
    <name type="scientific">Burkholderia pseudomultivorans</name>
    <dbReference type="NCBI Taxonomy" id="1207504"/>
    <lineage>
        <taxon>Bacteria</taxon>
        <taxon>Pseudomonadati</taxon>
        <taxon>Pseudomonadota</taxon>
        <taxon>Betaproteobacteria</taxon>
        <taxon>Burkholderiales</taxon>
        <taxon>Burkholderiaceae</taxon>
        <taxon>Burkholderia</taxon>
        <taxon>Burkholderia cepacia complex</taxon>
    </lineage>
</organism>
<protein>
    <recommendedName>
        <fullName evidence="2">BON domain-containing protein</fullName>
    </recommendedName>
</protein>
<dbReference type="Proteomes" id="UP000062912">
    <property type="component" value="Unassembled WGS sequence"/>
</dbReference>
<dbReference type="EMBL" id="LPJR01000024">
    <property type="protein sequence ID" value="KWF31328.1"/>
    <property type="molecule type" value="Genomic_DNA"/>
</dbReference>
<dbReference type="Gene3D" id="3.30.1340.30">
    <property type="match status" value="1"/>
</dbReference>
<name>A0A132EK00_9BURK</name>
<evidence type="ECO:0000259" key="2">
    <source>
        <dbReference type="PROSITE" id="PS50914"/>
    </source>
</evidence>